<dbReference type="PANTHER" id="PTHR46689:SF1">
    <property type="entry name" value="PHOD-LIKE PHOSPHATASE DOMAIN-CONTAINING PROTEIN"/>
    <property type="match status" value="1"/>
</dbReference>
<evidence type="ECO:0000313" key="1">
    <source>
        <dbReference type="EMBL" id="CAB3776540.1"/>
    </source>
</evidence>
<dbReference type="PANTHER" id="PTHR46689">
    <property type="entry name" value="MEMBRANE PROTEIN, PUTATIVE-RELATED"/>
    <property type="match status" value="1"/>
</dbReference>
<dbReference type="Proteomes" id="UP000494365">
    <property type="component" value="Unassembled WGS sequence"/>
</dbReference>
<dbReference type="EMBL" id="CADIKK010000001">
    <property type="protein sequence ID" value="CAB3776540.1"/>
    <property type="molecule type" value="Genomic_DNA"/>
</dbReference>
<gene>
    <name evidence="1" type="ORF">LMG28614_00235</name>
</gene>
<evidence type="ECO:0000313" key="2">
    <source>
        <dbReference type="Proteomes" id="UP000494365"/>
    </source>
</evidence>
<dbReference type="AlphaFoldDB" id="A0A6S7CBW2"/>
<sequence>MEKDAQVLRYAMPIKQPAKEQVVTYSFGGKATWRFLVPTAGQTPRSTYVSCNGFSSAKAIKDLQHEAQNVWSDLITNHDGALLNAHELDGDEHPAWVDSTLFQQGIPLRFHAMVMGGDQIYMDSIWLAIELDEPAQNLWATWRLEQDKGFSSHMLAVHPARAAAADDGVR</sequence>
<name>A0A6S7CBW2_9BURK</name>
<keyword evidence="2" id="KW-1185">Reference proteome</keyword>
<proteinExistence type="predicted"/>
<accession>A0A6S7CBW2</accession>
<organism evidence="1 2">
    <name type="scientific">Paraburkholderia ultramafica</name>
    <dbReference type="NCBI Taxonomy" id="1544867"/>
    <lineage>
        <taxon>Bacteria</taxon>
        <taxon>Pseudomonadati</taxon>
        <taxon>Pseudomonadota</taxon>
        <taxon>Betaproteobacteria</taxon>
        <taxon>Burkholderiales</taxon>
        <taxon>Burkholderiaceae</taxon>
        <taxon>Paraburkholderia</taxon>
    </lineage>
</organism>
<reference evidence="1 2" key="1">
    <citation type="submission" date="2020-04" db="EMBL/GenBank/DDBJ databases">
        <authorList>
            <person name="De Canck E."/>
        </authorList>
    </citation>
    <scope>NUCLEOTIDE SEQUENCE [LARGE SCALE GENOMIC DNA]</scope>
    <source>
        <strain evidence="1 2">LMG 28614</strain>
    </source>
</reference>
<dbReference type="RefSeq" id="WP_175147735.1">
    <property type="nucleotide sequence ID" value="NZ_CADIKK010000001.1"/>
</dbReference>
<protein>
    <submittedName>
        <fullName evidence="1">Uncharacterized protein</fullName>
    </submittedName>
</protein>
<dbReference type="GO" id="GO:0016020">
    <property type="term" value="C:membrane"/>
    <property type="evidence" value="ECO:0007669"/>
    <property type="project" value="TreeGrafter"/>
</dbReference>